<organism evidence="1 2">
    <name type="scientific">Algoriphagus aquimarinus</name>
    <dbReference type="NCBI Taxonomy" id="237018"/>
    <lineage>
        <taxon>Bacteria</taxon>
        <taxon>Pseudomonadati</taxon>
        <taxon>Bacteroidota</taxon>
        <taxon>Cytophagia</taxon>
        <taxon>Cytophagales</taxon>
        <taxon>Cyclobacteriaceae</taxon>
        <taxon>Algoriphagus</taxon>
    </lineage>
</organism>
<dbReference type="AlphaFoldDB" id="A0A1I0XLN9"/>
<evidence type="ECO:0000313" key="2">
    <source>
        <dbReference type="Proteomes" id="UP000198790"/>
    </source>
</evidence>
<dbReference type="Proteomes" id="UP000198790">
    <property type="component" value="Unassembled WGS sequence"/>
</dbReference>
<name>A0A1I0XLN9_9BACT</name>
<proteinExistence type="predicted"/>
<evidence type="ECO:0000313" key="1">
    <source>
        <dbReference type="EMBL" id="SFB01220.1"/>
    </source>
</evidence>
<evidence type="ECO:0008006" key="3">
    <source>
        <dbReference type="Google" id="ProtNLM"/>
    </source>
</evidence>
<dbReference type="SUPFAM" id="SSF158682">
    <property type="entry name" value="TerB-like"/>
    <property type="match status" value="1"/>
</dbReference>
<dbReference type="OrthoDB" id="9776650at2"/>
<dbReference type="EMBL" id="FOKK01000003">
    <property type="protein sequence ID" value="SFB01220.1"/>
    <property type="molecule type" value="Genomic_DNA"/>
</dbReference>
<dbReference type="InterPro" id="IPR029024">
    <property type="entry name" value="TerB-like"/>
</dbReference>
<reference evidence="1 2" key="1">
    <citation type="submission" date="2016-10" db="EMBL/GenBank/DDBJ databases">
        <authorList>
            <person name="de Groot N.N."/>
        </authorList>
    </citation>
    <scope>NUCLEOTIDE SEQUENCE [LARGE SCALE GENOMIC DNA]</scope>
    <source>
        <strain evidence="1 2">DSM 23399</strain>
    </source>
</reference>
<accession>A0A1I0XLN9</accession>
<sequence length="173" mass="20056">MKNNFLTQTQVAFHNLNGLVNGIAMDGRITISEYEALKSWCTTHEGLCSEEPFHSFFEEISNKVKTGTIGSEEIIELKGILEKHALNFEEKDKTKADLHFLQGICYGIMADGDINKYEIEMLKKWMDKNEHLSATYPFNEIYEVVEKVIEIGKIDTEEYKNLVKYFKDFLKIE</sequence>
<protein>
    <recommendedName>
        <fullName evidence="3">TerB family tellurite resistance protein</fullName>
    </recommendedName>
</protein>
<dbReference type="RefSeq" id="WP_092895154.1">
    <property type="nucleotide sequence ID" value="NZ_CAXBKE010000008.1"/>
</dbReference>
<gene>
    <name evidence="1" type="ORF">SAMN04489723_103230</name>
</gene>
<dbReference type="STRING" id="237018.SAMN04489723_103230"/>
<keyword evidence="2" id="KW-1185">Reference proteome</keyword>